<gene>
    <name evidence="1" type="ORF">DN069_04525</name>
</gene>
<proteinExistence type="predicted"/>
<name>A0A2X0J939_9ACTN</name>
<sequence>MDLSFLRPLYARPGPFACAYLDVSEDGGRSRSGPAGWEQVRERLVAEGADVATVGALAHAVSPGDGPIATSPGLAVFAAHGRLALAESLHERPEHDRATVTFVPDAMPLALQHAPDIAFAAVQVRRVQEPGGASQLVAEVQIGRWPAARVTPPEPHMRQAAAGEWRQEAVALAAELTAAEDRHGIELVVLSGDRWGCSVLRAALPGRLDERVVGLDIEPRAVGAGGLLFEEELGYLFDGRLSARDKHHVERFLTERARQGEAVEGLTATAGALREGAVAVLLVDTPQDLDRERLWVGAATRQLGVSQEVLAPLQAEASWQVPAGAAVLRALVGEGGELVAVPREELPLADGVGALLRERPRERAA</sequence>
<reference evidence="1 2" key="1">
    <citation type="submission" date="2018-06" db="EMBL/GenBank/DDBJ databases">
        <title>Streptacidiphilus pinicola sp. nov., isolated from pine grove soil.</title>
        <authorList>
            <person name="Roh S.G."/>
            <person name="Park S."/>
            <person name="Kim M.-K."/>
            <person name="Yun B.-R."/>
            <person name="Park J."/>
            <person name="Kim M.J."/>
            <person name="Kim Y.S."/>
            <person name="Kim S.B."/>
        </authorList>
    </citation>
    <scope>NUCLEOTIDE SEQUENCE [LARGE SCALE GENOMIC DNA]</scope>
    <source>
        <strain evidence="1 2">MMS16-CNU450</strain>
    </source>
</reference>
<keyword evidence="2" id="KW-1185">Reference proteome</keyword>
<protein>
    <submittedName>
        <fullName evidence="1">Uncharacterized protein</fullName>
    </submittedName>
</protein>
<comment type="caution">
    <text evidence="1">The sequence shown here is derived from an EMBL/GenBank/DDBJ whole genome shotgun (WGS) entry which is preliminary data.</text>
</comment>
<accession>A0A2X0J939</accession>
<dbReference type="InterPro" id="IPR040701">
    <property type="entry name" value="Bact_RF_family2"/>
</dbReference>
<dbReference type="EMBL" id="QKYN01000020">
    <property type="protein sequence ID" value="RAG86806.1"/>
    <property type="molecule type" value="Genomic_DNA"/>
</dbReference>
<dbReference type="OrthoDB" id="5179393at2"/>
<organism evidence="1 2">
    <name type="scientific">Streptacidiphilus pinicola</name>
    <dbReference type="NCBI Taxonomy" id="2219663"/>
    <lineage>
        <taxon>Bacteria</taxon>
        <taxon>Bacillati</taxon>
        <taxon>Actinomycetota</taxon>
        <taxon>Actinomycetes</taxon>
        <taxon>Kitasatosporales</taxon>
        <taxon>Streptomycetaceae</taxon>
        <taxon>Streptacidiphilus</taxon>
    </lineage>
</organism>
<dbReference type="Pfam" id="PF18844">
    <property type="entry name" value="baeRF_family2"/>
    <property type="match status" value="1"/>
</dbReference>
<dbReference type="Proteomes" id="UP000248889">
    <property type="component" value="Unassembled WGS sequence"/>
</dbReference>
<dbReference type="AlphaFoldDB" id="A0A2X0J939"/>
<dbReference type="RefSeq" id="WP_111499500.1">
    <property type="nucleotide sequence ID" value="NZ_QKYN01000020.1"/>
</dbReference>
<evidence type="ECO:0000313" key="1">
    <source>
        <dbReference type="EMBL" id="RAG86806.1"/>
    </source>
</evidence>
<evidence type="ECO:0000313" key="2">
    <source>
        <dbReference type="Proteomes" id="UP000248889"/>
    </source>
</evidence>